<feature type="transmembrane region" description="Helical" evidence="10">
    <location>
        <begin position="324"/>
        <end position="345"/>
    </location>
</feature>
<accession>A0A0K9P2I0</accession>
<dbReference type="SUPFAM" id="SSF51206">
    <property type="entry name" value="cAMP-binding domain-like"/>
    <property type="match status" value="1"/>
</dbReference>
<dbReference type="EMBL" id="LFYR01001258">
    <property type="protein sequence ID" value="KMZ63178.1"/>
    <property type="molecule type" value="Genomic_DNA"/>
</dbReference>
<feature type="transmembrane region" description="Helical" evidence="10">
    <location>
        <begin position="190"/>
        <end position="211"/>
    </location>
</feature>
<evidence type="ECO:0000313" key="13">
    <source>
        <dbReference type="Proteomes" id="UP000036987"/>
    </source>
</evidence>
<dbReference type="PROSITE" id="PS50042">
    <property type="entry name" value="CNMP_BINDING_3"/>
    <property type="match status" value="1"/>
</dbReference>
<keyword evidence="4 10" id="KW-0812">Transmembrane</keyword>
<feature type="transmembrane region" description="Helical" evidence="10">
    <location>
        <begin position="121"/>
        <end position="140"/>
    </location>
</feature>
<keyword evidence="5 10" id="KW-1133">Transmembrane helix</keyword>
<keyword evidence="3" id="KW-0813">Transport</keyword>
<reference evidence="13" key="1">
    <citation type="journal article" date="2016" name="Nature">
        <title>The genome of the seagrass Zostera marina reveals angiosperm adaptation to the sea.</title>
        <authorList>
            <person name="Olsen J.L."/>
            <person name="Rouze P."/>
            <person name="Verhelst B."/>
            <person name="Lin Y.-C."/>
            <person name="Bayer T."/>
            <person name="Collen J."/>
            <person name="Dattolo E."/>
            <person name="De Paoli E."/>
            <person name="Dittami S."/>
            <person name="Maumus F."/>
            <person name="Michel G."/>
            <person name="Kersting A."/>
            <person name="Lauritano C."/>
            <person name="Lohaus R."/>
            <person name="Toepel M."/>
            <person name="Tonon T."/>
            <person name="Vanneste K."/>
            <person name="Amirebrahimi M."/>
            <person name="Brakel J."/>
            <person name="Bostroem C."/>
            <person name="Chovatia M."/>
            <person name="Grimwood J."/>
            <person name="Jenkins J.W."/>
            <person name="Jueterbock A."/>
            <person name="Mraz A."/>
            <person name="Stam W.T."/>
            <person name="Tice H."/>
            <person name="Bornberg-Bauer E."/>
            <person name="Green P.J."/>
            <person name="Pearson G.A."/>
            <person name="Procaccini G."/>
            <person name="Duarte C.M."/>
            <person name="Schmutz J."/>
            <person name="Reusch T.B.H."/>
            <person name="Van de Peer Y."/>
        </authorList>
    </citation>
    <scope>NUCLEOTIDE SEQUENCE [LARGE SCALE GENOMIC DNA]</scope>
    <source>
        <strain evidence="13">cv. Finnish</strain>
    </source>
</reference>
<keyword evidence="9" id="KW-0407">Ion channel</keyword>
<evidence type="ECO:0000256" key="4">
    <source>
        <dbReference type="ARBA" id="ARBA00022692"/>
    </source>
</evidence>
<feature type="transmembrane region" description="Helical" evidence="10">
    <location>
        <begin position="65"/>
        <end position="86"/>
    </location>
</feature>
<dbReference type="PANTHER" id="PTHR45651:SF52">
    <property type="entry name" value="CYCLIC NUCLEOTIDE-GATED ION CHANNEL 5-RELATED"/>
    <property type="match status" value="1"/>
</dbReference>
<evidence type="ECO:0000256" key="7">
    <source>
        <dbReference type="ARBA" id="ARBA00023136"/>
    </source>
</evidence>
<keyword evidence="6" id="KW-0406">Ion transport</keyword>
<dbReference type="STRING" id="29655.A0A0K9P2I0"/>
<evidence type="ECO:0000256" key="6">
    <source>
        <dbReference type="ARBA" id="ARBA00023065"/>
    </source>
</evidence>
<dbReference type="GO" id="GO:0016020">
    <property type="term" value="C:membrane"/>
    <property type="evidence" value="ECO:0007669"/>
    <property type="project" value="UniProtKB-SubCell"/>
</dbReference>
<evidence type="ECO:0000256" key="3">
    <source>
        <dbReference type="ARBA" id="ARBA00022448"/>
    </source>
</evidence>
<dbReference type="SMART" id="SM00100">
    <property type="entry name" value="cNMP"/>
    <property type="match status" value="1"/>
</dbReference>
<dbReference type="AlphaFoldDB" id="A0A0K9P2I0"/>
<dbReference type="Gene3D" id="2.60.120.10">
    <property type="entry name" value="Jelly Rolls"/>
    <property type="match status" value="1"/>
</dbReference>
<evidence type="ECO:0000256" key="1">
    <source>
        <dbReference type="ARBA" id="ARBA00004141"/>
    </source>
</evidence>
<dbReference type="CDD" id="cd00038">
    <property type="entry name" value="CAP_ED"/>
    <property type="match status" value="1"/>
</dbReference>
<feature type="domain" description="Cyclic nucleotide-binding" evidence="11">
    <location>
        <begin position="428"/>
        <end position="530"/>
    </location>
</feature>
<keyword evidence="8" id="KW-1071">Ligand-gated ion channel</keyword>
<dbReference type="InterPro" id="IPR014710">
    <property type="entry name" value="RmlC-like_jellyroll"/>
</dbReference>
<keyword evidence="13" id="KW-1185">Reference proteome</keyword>
<evidence type="ECO:0000256" key="10">
    <source>
        <dbReference type="SAM" id="Phobius"/>
    </source>
</evidence>
<dbReference type="InterPro" id="IPR000595">
    <property type="entry name" value="cNMP-bd_dom"/>
</dbReference>
<comment type="similarity">
    <text evidence="2">Belongs to the cyclic nucleotide-gated cation channel (TC 1.A.1.5) family.</text>
</comment>
<sequence length="589" mass="68507">MAPAIRKGSEGIIFHPESKFVLIWTRIFISSCLISLFTDPLFFFIPTISEGSGEESWCKKPDQKLSVILTVLRTFSDILYIAHIAIRFRTAYVAPRSRVFGRGEVVMNRKKIAWRYLTSDFFLDLAASLPLLQIVLWIINPELNKLGAYQESISWVLTWQYFLRMYFIFIRGNRMIESTGLVNHNGWAGATYYISLYVMGSHITGAGYYFIMYSRQTACWDGEIHAERMNTKIPHFFSSFLFCNLASAGDVHQQLWSNATQAFTHCKPVDGNIYFDYGMFEDGIRREILRTTFARKYFYSLWWGVQNLSSFGQNLVTSLYIGETLYACLVAVFGLVMMATLIADMQTHLHSITKRLEQWRMKRRDVEFWIKHRMLPREIHDRVLKHLHYTWFATRGVDEESILESLPDDLRRDIQCHLCLHLVRRVPLFAQMDQQLLTAICERLKLCLFMEDTCIVRQEDPVTEMLFIIRGRVECSSSSYMSGSVGGITLEAGDFCGEELVAWAFHPDSTSASLPSSTRTLKALIDVEAFTLSADDLKFVANHFRRMRNKTLRNTFRFYSHQWRNWAAISIQDAWRRHHKKKVCFPATC</sequence>
<organism evidence="12 13">
    <name type="scientific">Zostera marina</name>
    <name type="common">Eelgrass</name>
    <dbReference type="NCBI Taxonomy" id="29655"/>
    <lineage>
        <taxon>Eukaryota</taxon>
        <taxon>Viridiplantae</taxon>
        <taxon>Streptophyta</taxon>
        <taxon>Embryophyta</taxon>
        <taxon>Tracheophyta</taxon>
        <taxon>Spermatophyta</taxon>
        <taxon>Magnoliopsida</taxon>
        <taxon>Liliopsida</taxon>
        <taxon>Zosteraceae</taxon>
        <taxon>Zostera</taxon>
    </lineage>
</organism>
<evidence type="ECO:0000256" key="8">
    <source>
        <dbReference type="ARBA" id="ARBA00023286"/>
    </source>
</evidence>
<dbReference type="Proteomes" id="UP000036987">
    <property type="component" value="Unassembled WGS sequence"/>
</dbReference>
<protein>
    <submittedName>
        <fullName evidence="12">Cyclic nucleotide-gated channel</fullName>
    </submittedName>
</protein>
<evidence type="ECO:0000256" key="2">
    <source>
        <dbReference type="ARBA" id="ARBA00010486"/>
    </source>
</evidence>
<dbReference type="InterPro" id="IPR005821">
    <property type="entry name" value="Ion_trans_dom"/>
</dbReference>
<comment type="caution">
    <text evidence="12">The sequence shown here is derived from an EMBL/GenBank/DDBJ whole genome shotgun (WGS) entry which is preliminary data.</text>
</comment>
<comment type="subcellular location">
    <subcellularLocation>
        <location evidence="1">Membrane</location>
        <topology evidence="1">Multi-pass membrane protein</topology>
    </subcellularLocation>
</comment>
<name>A0A0K9P2I0_ZOSMR</name>
<dbReference type="Gene3D" id="1.10.287.70">
    <property type="match status" value="1"/>
</dbReference>
<dbReference type="PANTHER" id="PTHR45651">
    <property type="entry name" value="CYCLIC NUCLEOTIDE-GATED ION CHANNEL 15-RELATED-RELATED"/>
    <property type="match status" value="1"/>
</dbReference>
<evidence type="ECO:0000259" key="11">
    <source>
        <dbReference type="PROSITE" id="PS50042"/>
    </source>
</evidence>
<proteinExistence type="inferred from homology"/>
<dbReference type="Pfam" id="PF00520">
    <property type="entry name" value="Ion_trans"/>
    <property type="match status" value="1"/>
</dbReference>
<keyword evidence="7 10" id="KW-0472">Membrane</keyword>
<feature type="transmembrane region" description="Helical" evidence="10">
    <location>
        <begin position="21"/>
        <end position="45"/>
    </location>
</feature>
<dbReference type="InterPro" id="IPR018490">
    <property type="entry name" value="cNMP-bd_dom_sf"/>
</dbReference>
<evidence type="ECO:0000256" key="9">
    <source>
        <dbReference type="ARBA" id="ARBA00023303"/>
    </source>
</evidence>
<dbReference type="OrthoDB" id="786382at2759"/>
<evidence type="ECO:0000313" key="12">
    <source>
        <dbReference type="EMBL" id="KMZ63178.1"/>
    </source>
</evidence>
<dbReference type="Gene3D" id="1.10.287.630">
    <property type="entry name" value="Helix hairpin bin"/>
    <property type="match status" value="1"/>
</dbReference>
<evidence type="ECO:0000256" key="5">
    <source>
        <dbReference type="ARBA" id="ARBA00022989"/>
    </source>
</evidence>
<dbReference type="GO" id="GO:0005216">
    <property type="term" value="F:monoatomic ion channel activity"/>
    <property type="evidence" value="ECO:0007669"/>
    <property type="project" value="InterPro"/>
</dbReference>
<gene>
    <name evidence="12" type="ORF">ZOSMA_41G00210</name>
</gene>
<dbReference type="SUPFAM" id="SSF81324">
    <property type="entry name" value="Voltage-gated potassium channels"/>
    <property type="match status" value="1"/>
</dbReference>